<reference evidence="3" key="1">
    <citation type="submission" date="2021-10" db="EMBL/GenBank/DDBJ databases">
        <title>Novel species in genus Arthrobacter.</title>
        <authorList>
            <person name="Liu Y."/>
        </authorList>
    </citation>
    <scope>NUCLEOTIDE SEQUENCE</scope>
    <source>
        <strain evidence="5">zg-Y462</strain>
        <strain evidence="3">Zg-Y462</strain>
    </source>
</reference>
<gene>
    <name evidence="3" type="ORF">LJ755_13505</name>
    <name evidence="4" type="ORF">MUK71_02490</name>
</gene>
<dbReference type="RefSeq" id="WP_227905196.1">
    <property type="nucleotide sequence ID" value="NZ_CP094984.1"/>
</dbReference>
<dbReference type="EMBL" id="CP094984">
    <property type="protein sequence ID" value="UON92540.1"/>
    <property type="molecule type" value="Genomic_DNA"/>
</dbReference>
<dbReference type="Proteomes" id="UP001155145">
    <property type="component" value="Unassembled WGS sequence"/>
</dbReference>
<feature type="signal peptide" evidence="2">
    <location>
        <begin position="1"/>
        <end position="30"/>
    </location>
</feature>
<protein>
    <recommendedName>
        <fullName evidence="7">Lipoprotein</fullName>
    </recommendedName>
</protein>
<evidence type="ECO:0000313" key="5">
    <source>
        <dbReference type="Proteomes" id="UP000829758"/>
    </source>
</evidence>
<feature type="region of interest" description="Disordered" evidence="1">
    <location>
        <begin position="155"/>
        <end position="192"/>
    </location>
</feature>
<name>A0A9X1MA75_9MICC</name>
<dbReference type="PROSITE" id="PS51257">
    <property type="entry name" value="PROKAR_LIPOPROTEIN"/>
    <property type="match status" value="1"/>
</dbReference>
<evidence type="ECO:0000313" key="3">
    <source>
        <dbReference type="EMBL" id="MCC3273740.1"/>
    </source>
</evidence>
<sequence length="192" mass="19868">MRFTPKNRVRRTAAAGVIALAMLGSAGCSAVNDQATTAQYAPSDGIVENVGDLQLRNVLVVSDGFGEPGRLIGTILNDSSETQSFTLAVGGSTLPWDLPAGEKVVFEDEPQEKVLVQTVEDEPGTGIDGQLTVNGESTGLNIPVVNGDNQDYAPFLPTSAPTAPATDESTVMPTETATDMATEPAATETSNG</sequence>
<proteinExistence type="predicted"/>
<feature type="chain" id="PRO_5040834212" description="Lipoprotein" evidence="2">
    <location>
        <begin position="31"/>
        <end position="192"/>
    </location>
</feature>
<accession>A0A9X1MA75</accession>
<evidence type="ECO:0000313" key="4">
    <source>
        <dbReference type="EMBL" id="UON92540.1"/>
    </source>
</evidence>
<keyword evidence="5" id="KW-1185">Reference proteome</keyword>
<evidence type="ECO:0000313" key="6">
    <source>
        <dbReference type="Proteomes" id="UP001155145"/>
    </source>
</evidence>
<dbReference type="AlphaFoldDB" id="A0A9X1MA75"/>
<evidence type="ECO:0008006" key="7">
    <source>
        <dbReference type="Google" id="ProtNLM"/>
    </source>
</evidence>
<dbReference type="Proteomes" id="UP000829758">
    <property type="component" value="Chromosome"/>
</dbReference>
<evidence type="ECO:0000256" key="2">
    <source>
        <dbReference type="SAM" id="SignalP"/>
    </source>
</evidence>
<keyword evidence="2" id="KW-0732">Signal</keyword>
<organism evidence="3 6">
    <name type="scientific">Arthrobacter zhangbolii</name>
    <dbReference type="NCBI Taxonomy" id="2886936"/>
    <lineage>
        <taxon>Bacteria</taxon>
        <taxon>Bacillati</taxon>
        <taxon>Actinomycetota</taxon>
        <taxon>Actinomycetes</taxon>
        <taxon>Micrococcales</taxon>
        <taxon>Micrococcaceae</taxon>
        <taxon>Arthrobacter</taxon>
    </lineage>
</organism>
<dbReference type="EMBL" id="JAJFZT010000008">
    <property type="protein sequence ID" value="MCC3273740.1"/>
    <property type="molecule type" value="Genomic_DNA"/>
</dbReference>
<evidence type="ECO:0000256" key="1">
    <source>
        <dbReference type="SAM" id="MobiDB-lite"/>
    </source>
</evidence>
<feature type="compositionally biased region" description="Polar residues" evidence="1">
    <location>
        <begin position="167"/>
        <end position="179"/>
    </location>
</feature>